<evidence type="ECO:0000313" key="2">
    <source>
        <dbReference type="EMBL" id="SCY88549.1"/>
    </source>
</evidence>
<dbReference type="OrthoDB" id="3806873at2"/>
<gene>
    <name evidence="2" type="ORF">SAMN05216233_13233</name>
</gene>
<evidence type="ECO:0000313" key="3">
    <source>
        <dbReference type="Proteomes" id="UP000198870"/>
    </source>
</evidence>
<keyword evidence="2" id="KW-0808">Transferase</keyword>
<name>A0A1G5JLD7_9BACT</name>
<dbReference type="InterPro" id="IPR052898">
    <property type="entry name" value="ACAD10-like"/>
</dbReference>
<dbReference type="Pfam" id="PF01636">
    <property type="entry name" value="APH"/>
    <property type="match status" value="1"/>
</dbReference>
<dbReference type="STRING" id="419481.SAMN05216233_13233"/>
<dbReference type="CDD" id="cd05154">
    <property type="entry name" value="ACAD10_11_N-like"/>
    <property type="match status" value="1"/>
</dbReference>
<keyword evidence="3" id="KW-1185">Reference proteome</keyword>
<dbReference type="InterPro" id="IPR011009">
    <property type="entry name" value="Kinase-like_dom_sf"/>
</dbReference>
<dbReference type="GO" id="GO:0016301">
    <property type="term" value="F:kinase activity"/>
    <property type="evidence" value="ECO:0007669"/>
    <property type="project" value="UniProtKB-KW"/>
</dbReference>
<evidence type="ECO:0000259" key="1">
    <source>
        <dbReference type="Pfam" id="PF01636"/>
    </source>
</evidence>
<dbReference type="SUPFAM" id="SSF56112">
    <property type="entry name" value="Protein kinase-like (PK-like)"/>
    <property type="match status" value="1"/>
</dbReference>
<accession>A0A1G5JLD7</accession>
<dbReference type="Gene3D" id="3.30.200.20">
    <property type="entry name" value="Phosphorylase Kinase, domain 1"/>
    <property type="match status" value="1"/>
</dbReference>
<keyword evidence="2" id="KW-0418">Kinase</keyword>
<dbReference type="AlphaFoldDB" id="A0A1G5JLD7"/>
<protein>
    <submittedName>
        <fullName evidence="2">Predicted kinase, aminoglycoside phosphotransferase (APT) family</fullName>
    </submittedName>
</protein>
<dbReference type="PANTHER" id="PTHR47829:SF1">
    <property type="entry name" value="HAD FAMILY PHOSPHATASE"/>
    <property type="match status" value="1"/>
</dbReference>
<reference evidence="2 3" key="1">
    <citation type="submission" date="2016-10" db="EMBL/GenBank/DDBJ databases">
        <authorList>
            <person name="de Groot N.N."/>
        </authorList>
    </citation>
    <scope>NUCLEOTIDE SEQUENCE [LARGE SCALE GENOMIC DNA]</scope>
    <source>
        <strain evidence="2 3">AA1</strain>
    </source>
</reference>
<sequence>MKDTAQTIRDGEGLDEGKLYDCLVANIPGLSGPLTLTQFPSGFSNLTYLVRVGETEMVLRRPPFGAKIKSAHDMGREYRILSALRPHFPYCPEPLYFSEDPEVMGCPFYIMERMDGIILRKEPPKGLAYTPAQAKGLCEKLLDVQVALHGIDVEKAGLDFLGRPEGYVKRQVEGWSRRYRNARTDDAPDFEAVMGWLADNMPPDTSRPAIVHNDYKLDNIVLSEANPMEIIGVLDWEMATYGDPLMDLGNSLAYWVEKDDPEEMQMVRLMPTNMDGALSRAEMVARYGRLTGRDVSGFDYYHCFGLFRLAVIAQQIYQRYHKGLTRDKRFAMLIFAVQILERAALSYVLNQKSTDHGR</sequence>
<dbReference type="EMBL" id="FMUX01000032">
    <property type="protein sequence ID" value="SCY88549.1"/>
    <property type="molecule type" value="Genomic_DNA"/>
</dbReference>
<dbReference type="InterPro" id="IPR002575">
    <property type="entry name" value="Aminoglycoside_PTrfase"/>
</dbReference>
<feature type="domain" description="Aminoglycoside phosphotransferase" evidence="1">
    <location>
        <begin position="35"/>
        <end position="265"/>
    </location>
</feature>
<dbReference type="RefSeq" id="WP_092215649.1">
    <property type="nucleotide sequence ID" value="NZ_FMUX01000032.1"/>
</dbReference>
<organism evidence="2 3">
    <name type="scientific">Desulfoluna spongiiphila</name>
    <dbReference type="NCBI Taxonomy" id="419481"/>
    <lineage>
        <taxon>Bacteria</taxon>
        <taxon>Pseudomonadati</taxon>
        <taxon>Thermodesulfobacteriota</taxon>
        <taxon>Desulfobacteria</taxon>
        <taxon>Desulfobacterales</taxon>
        <taxon>Desulfolunaceae</taxon>
        <taxon>Desulfoluna</taxon>
    </lineage>
</organism>
<proteinExistence type="predicted"/>
<dbReference type="Proteomes" id="UP000198870">
    <property type="component" value="Unassembled WGS sequence"/>
</dbReference>
<dbReference type="InterPro" id="IPR041726">
    <property type="entry name" value="ACAD10_11_N"/>
</dbReference>
<dbReference type="PANTHER" id="PTHR47829">
    <property type="entry name" value="HYDROLASE, PUTATIVE (AFU_ORTHOLOGUE AFUA_1G12880)-RELATED"/>
    <property type="match status" value="1"/>
</dbReference>
<dbReference type="Gene3D" id="3.90.1200.10">
    <property type="match status" value="1"/>
</dbReference>